<dbReference type="EMBL" id="JAFBMS010000012">
    <property type="protein sequence ID" value="KAG9347775.1"/>
    <property type="molecule type" value="Genomic_DNA"/>
</dbReference>
<dbReference type="AlphaFoldDB" id="A0A8T2P5E4"/>
<sequence>MSEDLSSQPWSIDKDDYELQEGVGPQQWCRRLTVGPGRRSDEGEQARTCACPLMELGGGAAGVVEATGLCAQRGARLASVIILVHTLGPGPQGSLGTVARERQYLQKRSVRPKLMHRLAIAQLSPDPAERCRPSYCPTVLSPAAAPHRPDLRA</sequence>
<name>A0A8T2P5E4_9TELE</name>
<reference evidence="1" key="1">
    <citation type="thesis" date="2021" institute="BYU ScholarsArchive" country="Provo, UT, USA">
        <title>Applications of and Algorithms for Genome Assembly and Genomic Analyses with an Emphasis on Marine Teleosts.</title>
        <authorList>
            <person name="Pickett B.D."/>
        </authorList>
    </citation>
    <scope>NUCLEOTIDE SEQUENCE</scope>
    <source>
        <strain evidence="1">HI-2016</strain>
    </source>
</reference>
<organism evidence="1 2">
    <name type="scientific">Albula glossodonta</name>
    <name type="common">roundjaw bonefish</name>
    <dbReference type="NCBI Taxonomy" id="121402"/>
    <lineage>
        <taxon>Eukaryota</taxon>
        <taxon>Metazoa</taxon>
        <taxon>Chordata</taxon>
        <taxon>Craniata</taxon>
        <taxon>Vertebrata</taxon>
        <taxon>Euteleostomi</taxon>
        <taxon>Actinopterygii</taxon>
        <taxon>Neopterygii</taxon>
        <taxon>Teleostei</taxon>
        <taxon>Albuliformes</taxon>
        <taxon>Albulidae</taxon>
        <taxon>Albula</taxon>
    </lineage>
</organism>
<evidence type="ECO:0000313" key="1">
    <source>
        <dbReference type="EMBL" id="KAG9347775.1"/>
    </source>
</evidence>
<accession>A0A8T2P5E4</accession>
<gene>
    <name evidence="1" type="ORF">JZ751_003790</name>
</gene>
<evidence type="ECO:0000313" key="2">
    <source>
        <dbReference type="Proteomes" id="UP000824540"/>
    </source>
</evidence>
<proteinExistence type="predicted"/>
<comment type="caution">
    <text evidence="1">The sequence shown here is derived from an EMBL/GenBank/DDBJ whole genome shotgun (WGS) entry which is preliminary data.</text>
</comment>
<protein>
    <submittedName>
        <fullName evidence="1">Uncharacterized protein</fullName>
    </submittedName>
</protein>
<dbReference type="Proteomes" id="UP000824540">
    <property type="component" value="Unassembled WGS sequence"/>
</dbReference>
<keyword evidence="2" id="KW-1185">Reference proteome</keyword>
<feature type="non-terminal residue" evidence="1">
    <location>
        <position position="153"/>
    </location>
</feature>